<sequence>MSVEQRLAVQAIQDELAAGAFVRARAFMAQRAAAREVPSANRGLKSSVETVEHAANDAALAIVDFLTFSAPLTVLNDPLRDGDWGARLRAEAAKGCETSIELLCRYVVQAIAPDSGLRIDPQVRGFRNFYANHCRILMPSGEVCGFVALGGESQRGTFCVELTGAGCAHVTAWAHTRCVVEGWAAKLSRVDCAHDDREGRYTLDDVQRWHSQGKFTTKGRPPAIGFAGYADGSGQTVYIGKNTGNQQLCAYEKGKQLGDPSSPWVRFEARFGSKYREIPYDILERPWEYLVGHYPVLEWISQRSTRMETSMAKVAATMSSALRHARRQCGRVVFAVAEAFPEANDFADAMAKLLTRKQLPAWVASAGLGASVLAPLLGSEMHKYINV</sequence>
<reference evidence="2 3" key="1">
    <citation type="submission" date="2024-06" db="EMBL/GenBank/DDBJ databases">
        <title>Sorghum-associated microbial communities from plants grown in Nebraska, USA.</title>
        <authorList>
            <person name="Schachtman D."/>
        </authorList>
    </citation>
    <scope>NUCLEOTIDE SEQUENCE [LARGE SCALE GENOMIC DNA]</scope>
    <source>
        <strain evidence="2 3">1073</strain>
    </source>
</reference>
<dbReference type="Pfam" id="PF02486">
    <property type="entry name" value="Rep_trans"/>
    <property type="match status" value="1"/>
</dbReference>
<keyword evidence="3" id="KW-1185">Reference proteome</keyword>
<proteinExistence type="predicted"/>
<dbReference type="RefSeq" id="WP_354012150.1">
    <property type="nucleotide sequence ID" value="NZ_JBEPMU010000001.1"/>
</dbReference>
<feature type="domain" description="Replication initiation protein-like C-terminal" evidence="1">
    <location>
        <begin position="186"/>
        <end position="323"/>
    </location>
</feature>
<evidence type="ECO:0000313" key="2">
    <source>
        <dbReference type="EMBL" id="MET3650660.1"/>
    </source>
</evidence>
<dbReference type="InterPro" id="IPR003491">
    <property type="entry name" value="REP-like_C"/>
</dbReference>
<evidence type="ECO:0000313" key="3">
    <source>
        <dbReference type="Proteomes" id="UP001549184"/>
    </source>
</evidence>
<protein>
    <recommendedName>
        <fullName evidence="1">Replication initiation protein-like C-terminal domain-containing protein</fullName>
    </recommendedName>
</protein>
<organism evidence="2 3">
    <name type="scientific">Dyella japonica</name>
    <dbReference type="NCBI Taxonomy" id="231455"/>
    <lineage>
        <taxon>Bacteria</taxon>
        <taxon>Pseudomonadati</taxon>
        <taxon>Pseudomonadota</taxon>
        <taxon>Gammaproteobacteria</taxon>
        <taxon>Lysobacterales</taxon>
        <taxon>Rhodanobacteraceae</taxon>
        <taxon>Dyella</taxon>
    </lineage>
</organism>
<evidence type="ECO:0000259" key="1">
    <source>
        <dbReference type="Pfam" id="PF02486"/>
    </source>
</evidence>
<gene>
    <name evidence="2" type="ORF">ABIC75_000362</name>
</gene>
<accession>A0ABV2JPA7</accession>
<comment type="caution">
    <text evidence="2">The sequence shown here is derived from an EMBL/GenBank/DDBJ whole genome shotgun (WGS) entry which is preliminary data.</text>
</comment>
<name>A0ABV2JPA7_9GAMM</name>
<dbReference type="Proteomes" id="UP001549184">
    <property type="component" value="Unassembled WGS sequence"/>
</dbReference>
<dbReference type="EMBL" id="JBEPMU010000001">
    <property type="protein sequence ID" value="MET3650660.1"/>
    <property type="molecule type" value="Genomic_DNA"/>
</dbReference>